<accession>A0A9P5ECG2</accession>
<keyword evidence="2" id="KW-1185">Reference proteome</keyword>
<reference evidence="1" key="1">
    <citation type="submission" date="2020-01" db="EMBL/GenBank/DDBJ databases">
        <title>Identification and distribution of gene clusters putatively required for synthesis of sphingolipid metabolism inhibitors in phylogenetically diverse species of the filamentous fungus Fusarium.</title>
        <authorList>
            <person name="Kim H.-S."/>
            <person name="Busman M."/>
            <person name="Brown D.W."/>
            <person name="Divon H."/>
            <person name="Uhlig S."/>
            <person name="Proctor R.H."/>
        </authorList>
    </citation>
    <scope>NUCLEOTIDE SEQUENCE</scope>
    <source>
        <strain evidence="1">NRRL 31653</strain>
    </source>
</reference>
<dbReference type="EMBL" id="LUFC02000620">
    <property type="protein sequence ID" value="KAF4495652.1"/>
    <property type="molecule type" value="Genomic_DNA"/>
</dbReference>
<dbReference type="AlphaFoldDB" id="A0A9P5ECG2"/>
<dbReference type="OrthoDB" id="7464126at2759"/>
<gene>
    <name evidence="1" type="ORF">FAGAP_8206</name>
</gene>
<protein>
    <submittedName>
        <fullName evidence="1">Vegetatible incompatibility HET-E-1</fullName>
    </submittedName>
</protein>
<name>A0A9P5ECG2_9HYPO</name>
<dbReference type="Proteomes" id="UP000737391">
    <property type="component" value="Unassembled WGS sequence"/>
</dbReference>
<organism evidence="1 2">
    <name type="scientific">Fusarium agapanthi</name>
    <dbReference type="NCBI Taxonomy" id="1803897"/>
    <lineage>
        <taxon>Eukaryota</taxon>
        <taxon>Fungi</taxon>
        <taxon>Dikarya</taxon>
        <taxon>Ascomycota</taxon>
        <taxon>Pezizomycotina</taxon>
        <taxon>Sordariomycetes</taxon>
        <taxon>Hypocreomycetidae</taxon>
        <taxon>Hypocreales</taxon>
        <taxon>Nectriaceae</taxon>
        <taxon>Fusarium</taxon>
        <taxon>Fusarium fujikuroi species complex</taxon>
    </lineage>
</organism>
<sequence>MALLTAGLLVFDTQLHLGTITNAALQFGLPLPPWKEDSSSADYVSLDRSFCSFVLDWGELLTKNPDQLHHAVPLTLYKPSCHLRAPNRLQKVHIKYVAKLLESTTEMRILESSFSSTGKKRGKTLQLRIIREDNLTPHRRVKVNQVDVFSRSKSDQNRETIFDSLAPDSEWITTIARDSKKGDSFLQSWKVNSRDLSISRYLLDGGRGNRVDEAPRQVCRDLDLGPEGKGQWNLVQLDVATQPTRKDSD</sequence>
<comment type="caution">
    <text evidence="1">The sequence shown here is derived from an EMBL/GenBank/DDBJ whole genome shotgun (WGS) entry which is preliminary data.</text>
</comment>
<evidence type="ECO:0000313" key="2">
    <source>
        <dbReference type="Proteomes" id="UP000737391"/>
    </source>
</evidence>
<evidence type="ECO:0000313" key="1">
    <source>
        <dbReference type="EMBL" id="KAF4495652.1"/>
    </source>
</evidence>
<proteinExistence type="predicted"/>